<dbReference type="Proteomes" id="UP000283254">
    <property type="component" value="Unassembled WGS sequence"/>
</dbReference>
<keyword evidence="2" id="KW-1185">Reference proteome</keyword>
<protein>
    <submittedName>
        <fullName evidence="1">Uncharacterized protein</fullName>
    </submittedName>
</protein>
<comment type="caution">
    <text evidence="1">The sequence shown here is derived from an EMBL/GenBank/DDBJ whole genome shotgun (WGS) entry which is preliminary data.</text>
</comment>
<proteinExistence type="predicted"/>
<sequence length="136" mass="15645">MSGTWGFKPLFLKEFQNFPTDQQDAIYDFTDLVEVGALDNFGLFPGKISKSWSGLLPADPAYQFAFGNNLWHYHVGIPTYRQVHPKFKTSDWVLHFQWDGRNSGGRHVILVDCYQHYKADGSFYMPSANYLVDSQP</sequence>
<reference evidence="1" key="1">
    <citation type="submission" date="2014-10" db="EMBL/GenBank/DDBJ databases">
        <title>Massilia sp. genome.</title>
        <authorList>
            <person name="Xu B."/>
            <person name="Dai L."/>
            <person name="Huang Z."/>
        </authorList>
    </citation>
    <scope>NUCLEOTIDE SEQUENCE [LARGE SCALE GENOMIC DNA]</scope>
    <source>
        <strain evidence="1">CFS-1</strain>
    </source>
</reference>
<dbReference type="RefSeq" id="WP_123070291.1">
    <property type="nucleotide sequence ID" value="NZ_JSAB01000148.1"/>
</dbReference>
<dbReference type="EMBL" id="JSAB01000148">
    <property type="protein sequence ID" value="RNF30034.1"/>
    <property type="molecule type" value="Genomic_DNA"/>
</dbReference>
<evidence type="ECO:0000313" key="2">
    <source>
        <dbReference type="Proteomes" id="UP000283254"/>
    </source>
</evidence>
<accession>A0A422QJ92</accession>
<dbReference type="AlphaFoldDB" id="A0A422QJ92"/>
<dbReference type="OrthoDB" id="8689178at2"/>
<evidence type="ECO:0000313" key="1">
    <source>
        <dbReference type="EMBL" id="RNF30034.1"/>
    </source>
</evidence>
<organism evidence="1 2">
    <name type="scientific">Massilia aurea</name>
    <dbReference type="NCBI Taxonomy" id="373040"/>
    <lineage>
        <taxon>Bacteria</taxon>
        <taxon>Pseudomonadati</taxon>
        <taxon>Pseudomonadota</taxon>
        <taxon>Betaproteobacteria</taxon>
        <taxon>Burkholderiales</taxon>
        <taxon>Oxalobacteraceae</taxon>
        <taxon>Telluria group</taxon>
        <taxon>Massilia</taxon>
    </lineage>
</organism>
<gene>
    <name evidence="1" type="ORF">NM04_14955</name>
</gene>
<name>A0A422QJ92_9BURK</name>